<protein>
    <recommendedName>
        <fullName evidence="6">Gram-positive cocci surface proteins LPxTG domain-containing protein</fullName>
    </recommendedName>
</protein>
<evidence type="ECO:0000313" key="4">
    <source>
        <dbReference type="EMBL" id="OXA87346.1"/>
    </source>
</evidence>
<evidence type="ECO:0000256" key="2">
    <source>
        <dbReference type="SAM" id="Phobius"/>
    </source>
</evidence>
<evidence type="ECO:0000256" key="1">
    <source>
        <dbReference type="SAM" id="MobiDB-lite"/>
    </source>
</evidence>
<dbReference type="EMBL" id="MUGW01000035">
    <property type="protein sequence ID" value="OXA87346.1"/>
    <property type="molecule type" value="Genomic_DNA"/>
</dbReference>
<gene>
    <name evidence="4" type="ORF">B0A66_16260</name>
</gene>
<organism evidence="4 5">
    <name type="scientific">Flavobacterium hercynium</name>
    <dbReference type="NCBI Taxonomy" id="387094"/>
    <lineage>
        <taxon>Bacteria</taxon>
        <taxon>Pseudomonadati</taxon>
        <taxon>Bacteroidota</taxon>
        <taxon>Flavobacteriia</taxon>
        <taxon>Flavobacteriales</taxon>
        <taxon>Flavobacteriaceae</taxon>
        <taxon>Flavobacterium</taxon>
    </lineage>
</organism>
<keyword evidence="2" id="KW-0812">Transmembrane</keyword>
<keyword evidence="3" id="KW-0732">Signal</keyword>
<reference evidence="4 5" key="1">
    <citation type="submission" date="2016-11" db="EMBL/GenBank/DDBJ databases">
        <title>Whole genomes of Flavobacteriaceae.</title>
        <authorList>
            <person name="Stine C."/>
            <person name="Li C."/>
            <person name="Tadesse D."/>
        </authorList>
    </citation>
    <scope>NUCLEOTIDE SEQUENCE [LARGE SCALE GENOMIC DNA]</scope>
    <source>
        <strain evidence="4 5">DSM 18292</strain>
    </source>
</reference>
<sequence length="84" mass="8901">MKRIKSVFLVFFVSLIFVSSFAAAPTPPEPMTSQAVSAAACDDCPPPPPPKDTPINANIILLLVGGLTLGMSVIYKNKTKKALI</sequence>
<dbReference type="Proteomes" id="UP000198345">
    <property type="component" value="Unassembled WGS sequence"/>
</dbReference>
<comment type="caution">
    <text evidence="4">The sequence shown here is derived from an EMBL/GenBank/DDBJ whole genome shotgun (WGS) entry which is preliminary data.</text>
</comment>
<feature type="chain" id="PRO_5013234461" description="Gram-positive cocci surface proteins LPxTG domain-containing protein" evidence="3">
    <location>
        <begin position="23"/>
        <end position="84"/>
    </location>
</feature>
<evidence type="ECO:0000313" key="5">
    <source>
        <dbReference type="Proteomes" id="UP000198345"/>
    </source>
</evidence>
<dbReference type="AlphaFoldDB" id="A0A226H0Z5"/>
<accession>A0A226H0Z5</accession>
<dbReference type="RefSeq" id="WP_089050913.1">
    <property type="nucleotide sequence ID" value="NZ_FXTV01000010.1"/>
</dbReference>
<evidence type="ECO:0008006" key="6">
    <source>
        <dbReference type="Google" id="ProtNLM"/>
    </source>
</evidence>
<feature type="region of interest" description="Disordered" evidence="1">
    <location>
        <begin position="25"/>
        <end position="50"/>
    </location>
</feature>
<keyword evidence="2" id="KW-0472">Membrane</keyword>
<feature type="transmembrane region" description="Helical" evidence="2">
    <location>
        <begin position="55"/>
        <end position="75"/>
    </location>
</feature>
<evidence type="ECO:0000256" key="3">
    <source>
        <dbReference type="SAM" id="SignalP"/>
    </source>
</evidence>
<name>A0A226H0Z5_9FLAO</name>
<keyword evidence="2" id="KW-1133">Transmembrane helix</keyword>
<feature type="signal peptide" evidence="3">
    <location>
        <begin position="1"/>
        <end position="22"/>
    </location>
</feature>
<keyword evidence="5" id="KW-1185">Reference proteome</keyword>
<proteinExistence type="predicted"/>